<dbReference type="Proteomes" id="UP000000305">
    <property type="component" value="Unassembled WGS sequence"/>
</dbReference>
<keyword evidence="6 7" id="KW-0326">Glycosidase</keyword>
<protein>
    <recommendedName>
        <fullName evidence="7">Beta-hexosaminidase</fullName>
        <ecNumber evidence="7">3.2.1.52</ecNumber>
    </recommendedName>
</protein>
<dbReference type="AlphaFoldDB" id="E9FR17"/>
<accession>E9FR17</accession>
<dbReference type="FunCoup" id="E9FR17">
    <property type="interactions" value="511"/>
</dbReference>
<keyword evidence="5" id="KW-0325">Glycoprotein</keyword>
<feature type="domain" description="Beta-hexosaminidase eukaryotic type N-terminal" evidence="11">
    <location>
        <begin position="73"/>
        <end position="211"/>
    </location>
</feature>
<evidence type="ECO:0000256" key="2">
    <source>
        <dbReference type="ARBA" id="ARBA00006285"/>
    </source>
</evidence>
<evidence type="ECO:0000256" key="4">
    <source>
        <dbReference type="ARBA" id="ARBA00022801"/>
    </source>
</evidence>
<evidence type="ECO:0000256" key="7">
    <source>
        <dbReference type="PIRNR" id="PIRNR001093"/>
    </source>
</evidence>
<dbReference type="EMBL" id="GL732523">
    <property type="protein sequence ID" value="EFX90079.1"/>
    <property type="molecule type" value="Genomic_DNA"/>
</dbReference>
<feature type="chain" id="PRO_5003239667" description="Beta-hexosaminidase" evidence="9">
    <location>
        <begin position="27"/>
        <end position="631"/>
    </location>
</feature>
<feature type="active site" description="Proton donor" evidence="8">
    <location>
        <position position="399"/>
    </location>
</feature>
<dbReference type="FunFam" id="3.20.20.80:FF:000063">
    <property type="entry name" value="Beta-hexosaminidase"/>
    <property type="match status" value="1"/>
</dbReference>
<dbReference type="InterPro" id="IPR015883">
    <property type="entry name" value="Glyco_hydro_20_cat"/>
</dbReference>
<dbReference type="OrthoDB" id="428480at2759"/>
<dbReference type="Gene3D" id="3.20.20.80">
    <property type="entry name" value="Glycosidases"/>
    <property type="match status" value="1"/>
</dbReference>
<dbReference type="eggNOG" id="KOG2499">
    <property type="taxonomic scope" value="Eukaryota"/>
</dbReference>
<comment type="similarity">
    <text evidence="2 7">Belongs to the glycosyl hydrolase 20 family.</text>
</comment>
<dbReference type="GO" id="GO:0005886">
    <property type="term" value="C:plasma membrane"/>
    <property type="evidence" value="ECO:0000318"/>
    <property type="project" value="GO_Central"/>
</dbReference>
<dbReference type="InterPro" id="IPR025705">
    <property type="entry name" value="Beta_hexosaminidase_sua/sub"/>
</dbReference>
<dbReference type="PhylomeDB" id="E9FR17"/>
<dbReference type="InterPro" id="IPR029018">
    <property type="entry name" value="Hex-like_dom2"/>
</dbReference>
<dbReference type="PIRSF" id="PIRSF001093">
    <property type="entry name" value="B-hxosamndse_ab_euk"/>
    <property type="match status" value="1"/>
</dbReference>
<evidence type="ECO:0000313" key="13">
    <source>
        <dbReference type="Proteomes" id="UP000000305"/>
    </source>
</evidence>
<dbReference type="KEGG" id="dpx:DAPPUDRAFT_309875"/>
<name>E9FR17_DAPPU</name>
<dbReference type="SUPFAM" id="SSF55545">
    <property type="entry name" value="beta-N-acetylhexosaminidase-like domain"/>
    <property type="match status" value="1"/>
</dbReference>
<dbReference type="Pfam" id="PF00728">
    <property type="entry name" value="Glyco_hydro_20"/>
    <property type="match status" value="1"/>
</dbReference>
<dbReference type="InterPro" id="IPR029019">
    <property type="entry name" value="HEX_eukaryotic_N"/>
</dbReference>
<dbReference type="PANTHER" id="PTHR22600:SF26">
    <property type="entry name" value="BETA-N-ACETYLHEXOSAMINIDASE"/>
    <property type="match status" value="1"/>
</dbReference>
<comment type="catalytic activity">
    <reaction evidence="1 7">
        <text>Hydrolysis of terminal non-reducing N-acetyl-D-hexosamine residues in N-acetyl-beta-D-hexosaminides.</text>
        <dbReference type="EC" id="3.2.1.52"/>
    </reaction>
</comment>
<reference evidence="12 13" key="1">
    <citation type="journal article" date="2011" name="Science">
        <title>The ecoresponsive genome of Daphnia pulex.</title>
        <authorList>
            <person name="Colbourne J.K."/>
            <person name="Pfrender M.E."/>
            <person name="Gilbert D."/>
            <person name="Thomas W.K."/>
            <person name="Tucker A."/>
            <person name="Oakley T.H."/>
            <person name="Tokishita S."/>
            <person name="Aerts A."/>
            <person name="Arnold G.J."/>
            <person name="Basu M.K."/>
            <person name="Bauer D.J."/>
            <person name="Caceres C.E."/>
            <person name="Carmel L."/>
            <person name="Casola C."/>
            <person name="Choi J.H."/>
            <person name="Detter J.C."/>
            <person name="Dong Q."/>
            <person name="Dusheyko S."/>
            <person name="Eads B.D."/>
            <person name="Frohlich T."/>
            <person name="Geiler-Samerotte K.A."/>
            <person name="Gerlach D."/>
            <person name="Hatcher P."/>
            <person name="Jogdeo S."/>
            <person name="Krijgsveld J."/>
            <person name="Kriventseva E.V."/>
            <person name="Kultz D."/>
            <person name="Laforsch C."/>
            <person name="Lindquist E."/>
            <person name="Lopez J."/>
            <person name="Manak J.R."/>
            <person name="Muller J."/>
            <person name="Pangilinan J."/>
            <person name="Patwardhan R.P."/>
            <person name="Pitluck S."/>
            <person name="Pritham E.J."/>
            <person name="Rechtsteiner A."/>
            <person name="Rho M."/>
            <person name="Rogozin I.B."/>
            <person name="Sakarya O."/>
            <person name="Salamov A."/>
            <person name="Schaack S."/>
            <person name="Shapiro H."/>
            <person name="Shiga Y."/>
            <person name="Skalitzky C."/>
            <person name="Smith Z."/>
            <person name="Souvorov A."/>
            <person name="Sung W."/>
            <person name="Tang Z."/>
            <person name="Tsuchiya D."/>
            <person name="Tu H."/>
            <person name="Vos H."/>
            <person name="Wang M."/>
            <person name="Wolf Y.I."/>
            <person name="Yamagata H."/>
            <person name="Yamada T."/>
            <person name="Ye Y."/>
            <person name="Shaw J.R."/>
            <person name="Andrews J."/>
            <person name="Crease T.J."/>
            <person name="Tang H."/>
            <person name="Lucas S.M."/>
            <person name="Robertson H.M."/>
            <person name="Bork P."/>
            <person name="Koonin E.V."/>
            <person name="Zdobnov E.M."/>
            <person name="Grigoriev I.V."/>
            <person name="Lynch M."/>
            <person name="Boore J.L."/>
        </authorList>
    </citation>
    <scope>NUCLEOTIDE SEQUENCE [LARGE SCALE GENOMIC DNA]</scope>
</reference>
<dbReference type="GO" id="GO:0030203">
    <property type="term" value="P:glycosaminoglycan metabolic process"/>
    <property type="evidence" value="ECO:0000318"/>
    <property type="project" value="GO_Central"/>
</dbReference>
<dbReference type="PANTHER" id="PTHR22600">
    <property type="entry name" value="BETA-HEXOSAMINIDASE"/>
    <property type="match status" value="1"/>
</dbReference>
<evidence type="ECO:0000256" key="6">
    <source>
        <dbReference type="ARBA" id="ARBA00023295"/>
    </source>
</evidence>
<organism evidence="12 13">
    <name type="scientific">Daphnia pulex</name>
    <name type="common">Water flea</name>
    <dbReference type="NCBI Taxonomy" id="6669"/>
    <lineage>
        <taxon>Eukaryota</taxon>
        <taxon>Metazoa</taxon>
        <taxon>Ecdysozoa</taxon>
        <taxon>Arthropoda</taxon>
        <taxon>Crustacea</taxon>
        <taxon>Branchiopoda</taxon>
        <taxon>Diplostraca</taxon>
        <taxon>Cladocera</taxon>
        <taxon>Anomopoda</taxon>
        <taxon>Daphniidae</taxon>
        <taxon>Daphnia</taxon>
    </lineage>
</organism>
<feature type="domain" description="Glycoside hydrolase family 20 catalytic" evidence="10">
    <location>
        <begin position="235"/>
        <end position="588"/>
    </location>
</feature>
<evidence type="ECO:0000256" key="3">
    <source>
        <dbReference type="ARBA" id="ARBA00022729"/>
    </source>
</evidence>
<feature type="signal peptide" evidence="9">
    <location>
        <begin position="1"/>
        <end position="26"/>
    </location>
</feature>
<keyword evidence="4 7" id="KW-0378">Hydrolase</keyword>
<evidence type="ECO:0000259" key="10">
    <source>
        <dbReference type="Pfam" id="PF00728"/>
    </source>
</evidence>
<dbReference type="Gene3D" id="3.30.379.10">
    <property type="entry name" value="Chitobiase/beta-hexosaminidase domain 2-like"/>
    <property type="match status" value="1"/>
</dbReference>
<gene>
    <name evidence="12" type="ORF">DAPPUDRAFT_309875</name>
</gene>
<dbReference type="OMA" id="HREYISE"/>
<dbReference type="InterPro" id="IPR017853">
    <property type="entry name" value="GH"/>
</dbReference>
<dbReference type="HOGENOM" id="CLU_007082_0_1_1"/>
<dbReference type="SUPFAM" id="SSF51445">
    <property type="entry name" value="(Trans)glycosidases"/>
    <property type="match status" value="1"/>
</dbReference>
<dbReference type="STRING" id="6669.E9FR17"/>
<keyword evidence="3 9" id="KW-0732">Signal</keyword>
<dbReference type="PRINTS" id="PR00738">
    <property type="entry name" value="GLHYDRLASE20"/>
</dbReference>
<dbReference type="Pfam" id="PF14845">
    <property type="entry name" value="Glycohydro_20b2"/>
    <property type="match status" value="1"/>
</dbReference>
<dbReference type="GO" id="GO:0016231">
    <property type="term" value="F:beta-N-acetylglucosaminidase activity"/>
    <property type="evidence" value="ECO:0000318"/>
    <property type="project" value="GO_Central"/>
</dbReference>
<evidence type="ECO:0000256" key="8">
    <source>
        <dbReference type="PIRSR" id="PIRSR001093-1"/>
    </source>
</evidence>
<evidence type="ECO:0000256" key="5">
    <source>
        <dbReference type="ARBA" id="ARBA00023180"/>
    </source>
</evidence>
<proteinExistence type="inferred from homology"/>
<evidence type="ECO:0000256" key="9">
    <source>
        <dbReference type="SAM" id="SignalP"/>
    </source>
</evidence>
<dbReference type="EC" id="3.2.1.52" evidence="7"/>
<evidence type="ECO:0000259" key="11">
    <source>
        <dbReference type="Pfam" id="PF14845"/>
    </source>
</evidence>
<dbReference type="GO" id="GO:0005975">
    <property type="term" value="P:carbohydrate metabolic process"/>
    <property type="evidence" value="ECO:0007669"/>
    <property type="project" value="InterPro"/>
</dbReference>
<dbReference type="InParanoid" id="E9FR17"/>
<evidence type="ECO:0000256" key="1">
    <source>
        <dbReference type="ARBA" id="ARBA00001231"/>
    </source>
</evidence>
<evidence type="ECO:0000313" key="12">
    <source>
        <dbReference type="EMBL" id="EFX90079.1"/>
    </source>
</evidence>
<keyword evidence="13" id="KW-1185">Reference proteome</keyword>
<sequence length="631" mass="71768">MTEPSRRTYCLLKWLFVLNIIWLASAQSTFFEISSPWVWTCKEKKCLRTRASETTQGQSNAVCKLTCYDSATLWPLPTGETTLSKDVSAFFANDVRIAKLTSNSTKTEDMLKEAAAIFSEHIKQMENNGLGGSTRDCSVSANTCASAAPYSSSEHLFNVEVIVTQNIAPLALDTDESYTLDVKTTNSVTTAYIVAETFFGARHAMETLSQLITWDELSNSLVVIQNAHIEDSPVFPHRGFAVDTARNYMEISLIKRIIDGLSYNKLNVLHWHMSDSNSFPFVSTREPLMAIYGAPSARKVYRPAEVQELVHYAQVRGVKIIPELDAPSHVGAGWDWGPLYGMGDLIICLDKQPWDEYCAQPPCGIFDPTNDKIYTVLKNIYKDMDDVFQSDMFHMGGDEVNMRCWNESESIKKWLVDKGWNKDPNPYLKLWSYFQNQSLAKLDEAHGRTQPVIIWNSDLTAKEHAKDYLDPNRYIIQYWNTWNNSILKDLYEDGYKLIISNYDALYLDCGYGSWVGNGLNNWCPQYTGWKLIYENSPRVMIQNFSLPYNKDQILGGEAALWAEQSQGGAIEGKLWPRLSALAERLWTDPDTKWFAAETRLHIQRERMVERGITADALQPEWCVQNDGSCIL</sequence>